<feature type="region of interest" description="Disordered" evidence="9">
    <location>
        <begin position="933"/>
        <end position="971"/>
    </location>
</feature>
<dbReference type="SMART" id="SM00317">
    <property type="entry name" value="SET"/>
    <property type="match status" value="1"/>
</dbReference>
<evidence type="ECO:0000256" key="9">
    <source>
        <dbReference type="SAM" id="MobiDB-lite"/>
    </source>
</evidence>
<dbReference type="Pfam" id="PF00856">
    <property type="entry name" value="SET"/>
    <property type="match status" value="1"/>
</dbReference>
<organism evidence="11 12">
    <name type="scientific">Jaapia argillacea MUCL 33604</name>
    <dbReference type="NCBI Taxonomy" id="933084"/>
    <lineage>
        <taxon>Eukaryota</taxon>
        <taxon>Fungi</taxon>
        <taxon>Dikarya</taxon>
        <taxon>Basidiomycota</taxon>
        <taxon>Agaricomycotina</taxon>
        <taxon>Agaricomycetes</taxon>
        <taxon>Agaricomycetidae</taxon>
        <taxon>Jaapiales</taxon>
        <taxon>Jaapiaceae</taxon>
        <taxon>Jaapia</taxon>
    </lineage>
</organism>
<evidence type="ECO:0000313" key="11">
    <source>
        <dbReference type="EMBL" id="KDQ57765.1"/>
    </source>
</evidence>
<feature type="compositionally biased region" description="Polar residues" evidence="9">
    <location>
        <begin position="507"/>
        <end position="526"/>
    </location>
</feature>
<dbReference type="Proteomes" id="UP000027265">
    <property type="component" value="Unassembled WGS sequence"/>
</dbReference>
<dbReference type="SUPFAM" id="SSF82199">
    <property type="entry name" value="SET domain"/>
    <property type="match status" value="1"/>
</dbReference>
<dbReference type="InterPro" id="IPR041938">
    <property type="entry name" value="Hist-Lys_N-MTase_N"/>
</dbReference>
<sequence length="1224" mass="133917">MAPSVTSTSSSYTKRTTMEWRPTKIMNMKDLSRDDDFLSHLLVEKLGTGIVPLLVHKMDPSRRLPKTDAERLLEIIQNFVASKSPAPTAIRQAVDKLLSLSPVRYYLRLYTQKQINAFATHASRYIELYIPTGSIEIAHTSRYSHRTGKSELCILATKPLQPGAVISELKGSMADLTEEEDKELKRTDCRNTDGIRRDFSVIHSKQLKKNHLFLGPARFVNHDCENNCELFREGRYITFRVIKAIGVGEEVTAHYGDGYFGRKNRHCLCETCERYGRGGYGVQPAEDEVSDAGESSDSESGTSSSSSSSEGEENKPGINVNERRTRRGVYAILPEKDVESDDEDSDEEGTKTPSGPAPIELHAEAESISEMNTPSISRAPSTSLPNQPLDAGLLTPDSDSRKSVESSSSLSSLSSNGPSQGTSSSPKKTPYRSLISTRAQKARVAAGQSEAALVTPPPSEDTASASESAPKVLRTYGAKTQREPRRSRRFQGLVDQSGDSGGDIHVQETSQHTEIAQKNPSASGPISKTIVRLKEQARTPTKGGKGKEKEPTQSPSPTKGKGKEKEKAVVKEEPDDMRTLRSQSSSRALADARDVSRARQMPPPDIDDHLPRCVTCSNVLPVISVDSQVVWGLGLEGSAKKGNKAEKHECPRCMRHFEIYRQSWPIRIFGQASTFMPTPREESVPADHSSSHKVTHKALSALDRKLTAAATKARRRDRDADTDERPSKRRKLEKAPKVAMSAKAKATLANSTKSRIGRNRVPSVKVRDADQPKRKRGRPPKKKRIMEVPAEESEDVTAESPSAPRPPKPTVIDTQPREANGRFGKKNTTNGIYGRRKIASLPGRGKLSRAQRADERSRVRAKMEKDHDEERKSPDEVADNEERLTKRFRTEEDGEEHTFFYRAPGFQLKGMCGFLSSAPNPIEFARRRWAAVDSVPDSGHRPDFMKRPTPDLSTDDDVEGPVTPDTHSEPSDVIVVDAVEHMESVLGKRRRDDLVDEYATVEEDKGAAPDLSPYNRPRLPSTGALTYKPSPHTFARRRWASVSLSRDGDDSAGFDDVLNTPPHASQTLLTADEVYGASSTHVALVPASTATGSGLWVAGAAELDTSSSGEEDVILPVSPNLTLFTLQHEASFEKSVKSLLNGNGDSSSERSVERLVHSSDASPSSSKPPRLAGVAGVVNSNSLIGASFKTPPSLLVVSAPIASNLINAGWDTCSELSVDSSNIP</sequence>
<feature type="compositionally biased region" description="Basic and acidic residues" evidence="9">
    <location>
        <begin position="938"/>
        <end position="949"/>
    </location>
</feature>
<feature type="compositionally biased region" description="Acidic residues" evidence="9">
    <location>
        <begin position="338"/>
        <end position="347"/>
    </location>
</feature>
<keyword evidence="12" id="KW-1185">Reference proteome</keyword>
<dbReference type="InParanoid" id="A0A067PV80"/>
<dbReference type="AlphaFoldDB" id="A0A067PV80"/>
<dbReference type="GO" id="GO:0042799">
    <property type="term" value="F:histone H4K20 methyltransferase activity"/>
    <property type="evidence" value="ECO:0007669"/>
    <property type="project" value="TreeGrafter"/>
</dbReference>
<feature type="compositionally biased region" description="Basic residues" evidence="9">
    <location>
        <begin position="773"/>
        <end position="784"/>
    </location>
</feature>
<evidence type="ECO:0000256" key="8">
    <source>
        <dbReference type="ARBA" id="ARBA00023242"/>
    </source>
</evidence>
<dbReference type="GO" id="GO:0005634">
    <property type="term" value="C:nucleus"/>
    <property type="evidence" value="ECO:0007669"/>
    <property type="project" value="UniProtKB-SubCell"/>
</dbReference>
<dbReference type="Gene3D" id="1.10.10.1700">
    <property type="entry name" value="Histone-lysine N-methyltransferase"/>
    <property type="match status" value="1"/>
</dbReference>
<protein>
    <recommendedName>
        <fullName evidence="10">SET domain-containing protein</fullName>
    </recommendedName>
</protein>
<feature type="compositionally biased region" description="Low complexity" evidence="9">
    <location>
        <begin position="405"/>
        <end position="425"/>
    </location>
</feature>
<dbReference type="CDD" id="cd10524">
    <property type="entry name" value="SET_Suv4-20-like"/>
    <property type="match status" value="1"/>
</dbReference>
<evidence type="ECO:0000313" key="12">
    <source>
        <dbReference type="Proteomes" id="UP000027265"/>
    </source>
</evidence>
<keyword evidence="4" id="KW-0489">Methyltransferase</keyword>
<dbReference type="InterPro" id="IPR046341">
    <property type="entry name" value="SET_dom_sf"/>
</dbReference>
<feature type="compositionally biased region" description="Basic and acidic residues" evidence="9">
    <location>
        <begin position="851"/>
        <end position="895"/>
    </location>
</feature>
<dbReference type="InterPro" id="IPR039977">
    <property type="entry name" value="Suv4-20/Set9"/>
</dbReference>
<evidence type="ECO:0000256" key="4">
    <source>
        <dbReference type="ARBA" id="ARBA00022603"/>
    </source>
</evidence>
<feature type="domain" description="SET" evidence="10">
    <location>
        <begin position="133"/>
        <end position="256"/>
    </location>
</feature>
<keyword evidence="3" id="KW-0158">Chromosome</keyword>
<accession>A0A067PV80</accession>
<dbReference type="InterPro" id="IPR001214">
    <property type="entry name" value="SET_dom"/>
</dbReference>
<evidence type="ECO:0000259" key="10">
    <source>
        <dbReference type="PROSITE" id="PS50280"/>
    </source>
</evidence>
<dbReference type="GO" id="GO:0005694">
    <property type="term" value="C:chromosome"/>
    <property type="evidence" value="ECO:0007669"/>
    <property type="project" value="UniProtKB-SubCell"/>
</dbReference>
<feature type="compositionally biased region" description="Basic and acidic residues" evidence="9">
    <location>
        <begin position="1147"/>
        <end position="1157"/>
    </location>
</feature>
<evidence type="ECO:0000256" key="2">
    <source>
        <dbReference type="ARBA" id="ARBA00004286"/>
    </source>
</evidence>
<keyword evidence="6" id="KW-0949">S-adenosyl-L-methionine</keyword>
<feature type="compositionally biased region" description="Basic and acidic residues" evidence="9">
    <location>
        <begin position="561"/>
        <end position="579"/>
    </location>
</feature>
<dbReference type="PROSITE" id="PS50280">
    <property type="entry name" value="SET"/>
    <property type="match status" value="1"/>
</dbReference>
<feature type="region of interest" description="Disordered" evidence="9">
    <location>
        <begin position="677"/>
        <end position="895"/>
    </location>
</feature>
<dbReference type="GO" id="GO:0032259">
    <property type="term" value="P:methylation"/>
    <property type="evidence" value="ECO:0007669"/>
    <property type="project" value="UniProtKB-KW"/>
</dbReference>
<dbReference type="Gene3D" id="2.170.270.10">
    <property type="entry name" value="SET domain"/>
    <property type="match status" value="1"/>
</dbReference>
<evidence type="ECO:0000256" key="5">
    <source>
        <dbReference type="ARBA" id="ARBA00022679"/>
    </source>
</evidence>
<keyword evidence="5" id="KW-0808">Transferase</keyword>
<keyword evidence="8" id="KW-0539">Nucleus</keyword>
<feature type="compositionally biased region" description="Low complexity" evidence="9">
    <location>
        <begin position="298"/>
        <end position="309"/>
    </location>
</feature>
<reference evidence="12" key="1">
    <citation type="journal article" date="2014" name="Proc. Natl. Acad. Sci. U.S.A.">
        <title>Extensive sampling of basidiomycete genomes demonstrates inadequacy of the white-rot/brown-rot paradigm for wood decay fungi.</title>
        <authorList>
            <person name="Riley R."/>
            <person name="Salamov A.A."/>
            <person name="Brown D.W."/>
            <person name="Nagy L.G."/>
            <person name="Floudas D."/>
            <person name="Held B.W."/>
            <person name="Levasseur A."/>
            <person name="Lombard V."/>
            <person name="Morin E."/>
            <person name="Otillar R."/>
            <person name="Lindquist E.A."/>
            <person name="Sun H."/>
            <person name="LaButti K.M."/>
            <person name="Schmutz J."/>
            <person name="Jabbour D."/>
            <person name="Luo H."/>
            <person name="Baker S.E."/>
            <person name="Pisabarro A.G."/>
            <person name="Walton J.D."/>
            <person name="Blanchette R.A."/>
            <person name="Henrissat B."/>
            <person name="Martin F."/>
            <person name="Cullen D."/>
            <person name="Hibbett D.S."/>
            <person name="Grigoriev I.V."/>
        </authorList>
    </citation>
    <scope>NUCLEOTIDE SEQUENCE [LARGE SCALE GENOMIC DNA]</scope>
    <source>
        <strain evidence="12">MUCL 33604</strain>
    </source>
</reference>
<feature type="compositionally biased region" description="Low complexity" evidence="9">
    <location>
        <begin position="1158"/>
        <end position="1169"/>
    </location>
</feature>
<evidence type="ECO:0000256" key="6">
    <source>
        <dbReference type="ARBA" id="ARBA00022691"/>
    </source>
</evidence>
<proteinExistence type="predicted"/>
<feature type="region of interest" description="Disordered" evidence="9">
    <location>
        <begin position="280"/>
        <end position="607"/>
    </location>
</feature>
<feature type="compositionally biased region" description="Basic and acidic residues" evidence="9">
    <location>
        <begin position="716"/>
        <end position="726"/>
    </location>
</feature>
<dbReference type="OrthoDB" id="6627536at2759"/>
<evidence type="ECO:0000256" key="3">
    <source>
        <dbReference type="ARBA" id="ARBA00022454"/>
    </source>
</evidence>
<gene>
    <name evidence="11" type="ORF">JAAARDRAFT_35454</name>
</gene>
<feature type="compositionally biased region" description="Polar residues" evidence="9">
    <location>
        <begin position="369"/>
        <end position="386"/>
    </location>
</feature>
<keyword evidence="7" id="KW-0156">Chromatin regulator</keyword>
<feature type="region of interest" description="Disordered" evidence="9">
    <location>
        <begin position="1139"/>
        <end position="1171"/>
    </location>
</feature>
<feature type="region of interest" description="Disordered" evidence="9">
    <location>
        <begin position="1003"/>
        <end position="1027"/>
    </location>
</feature>
<name>A0A067PV80_9AGAM</name>
<dbReference type="PANTHER" id="PTHR12977">
    <property type="entry name" value="SUPPRESSOR OF VARIEGATION 4-20-RELATED"/>
    <property type="match status" value="1"/>
</dbReference>
<dbReference type="STRING" id="933084.A0A067PV80"/>
<feature type="compositionally biased region" description="Acidic residues" evidence="9">
    <location>
        <begin position="285"/>
        <end position="297"/>
    </location>
</feature>
<comment type="subcellular location">
    <subcellularLocation>
        <location evidence="2">Chromosome</location>
    </subcellularLocation>
    <subcellularLocation>
        <location evidence="1">Nucleus</location>
    </subcellularLocation>
</comment>
<dbReference type="HOGENOM" id="CLU_006599_0_0_1"/>
<dbReference type="EMBL" id="KL197719">
    <property type="protein sequence ID" value="KDQ57765.1"/>
    <property type="molecule type" value="Genomic_DNA"/>
</dbReference>
<dbReference type="PANTHER" id="PTHR12977:SF4">
    <property type="entry name" value="HISTONE-LYSINE N-METHYLTRANSFERASE KMT5B"/>
    <property type="match status" value="1"/>
</dbReference>
<evidence type="ECO:0000256" key="1">
    <source>
        <dbReference type="ARBA" id="ARBA00004123"/>
    </source>
</evidence>
<evidence type="ECO:0000256" key="7">
    <source>
        <dbReference type="ARBA" id="ARBA00022853"/>
    </source>
</evidence>